<reference evidence="3 4" key="1">
    <citation type="journal article" date="2013" name="Proc. Natl. Acad. Sci. U.S.A.">
        <title>Fine-scale variation in meiotic recombination in Mimulus inferred from population shotgun sequencing.</title>
        <authorList>
            <person name="Hellsten U."/>
            <person name="Wright K.M."/>
            <person name="Jenkins J."/>
            <person name="Shu S."/>
            <person name="Yuan Y."/>
            <person name="Wessler S.R."/>
            <person name="Schmutz J."/>
            <person name="Willis J.H."/>
            <person name="Rokhsar D.S."/>
        </authorList>
    </citation>
    <scope>NUCLEOTIDE SEQUENCE [LARGE SCALE GENOMIC DNA]</scope>
    <source>
        <strain evidence="4">cv. DUN x IM62</strain>
    </source>
</reference>
<accession>A0A022PXU1</accession>
<evidence type="ECO:0000256" key="1">
    <source>
        <dbReference type="SAM" id="MobiDB-lite"/>
    </source>
</evidence>
<dbReference type="PANTHER" id="PTHR33868:SF18">
    <property type="entry name" value="TRANSMEMBRANE PROTEIN"/>
    <property type="match status" value="1"/>
</dbReference>
<evidence type="ECO:0000256" key="2">
    <source>
        <dbReference type="SAM" id="Phobius"/>
    </source>
</evidence>
<sequence length="407" mass="45449">MSTHKSNYGVNSSESAFGSYSFVHDSKSCKGDSSSPDLVHDTNWWFHHGLGRGFSHNQLNVLDVDAKLIEEYCTIYSENSAAFCSDLPLEHFCSPCKSKGDSWLQEFKSTVNDDVVGLDAYNFPLFERPKKLYSELDSNWIGLKKIEPWWNAVNKDDLTPLVSQTSSHHIRDQDPGVQSVHVGKETNVVDSRETLSSMVDEVISSIDDCTQGNPASVRMERSLGNKRGSILERKLQDSDGTSRSRCSESFITPKVEPSSTKEPSDDVSRSKLLEALCHSQTKAREAEKLAQKACDEKDDVINLFFRQASCLFAYRQWVRILQLETLCLHLRSKEYSFTPPILLPRVRSKGTSLRKIPRRTAKKQTAKPRCNHISRCAIAFALGLSLAGAGLLVGWTIGCSGCSCKIV</sequence>
<evidence type="ECO:0000313" key="3">
    <source>
        <dbReference type="EMBL" id="EYU19653.1"/>
    </source>
</evidence>
<feature type="region of interest" description="Disordered" evidence="1">
    <location>
        <begin position="228"/>
        <end position="267"/>
    </location>
</feature>
<keyword evidence="2" id="KW-0812">Transmembrane</keyword>
<dbReference type="Proteomes" id="UP000030748">
    <property type="component" value="Unassembled WGS sequence"/>
</dbReference>
<keyword evidence="2" id="KW-0472">Membrane</keyword>
<gene>
    <name evidence="3" type="ORF">MIMGU_mgv1a007446mg</name>
</gene>
<proteinExistence type="predicted"/>
<dbReference type="eggNOG" id="ENOG502SPQ6">
    <property type="taxonomic scope" value="Eukaryota"/>
</dbReference>
<dbReference type="STRING" id="4155.A0A022PXU1"/>
<feature type="compositionally biased region" description="Basic and acidic residues" evidence="1">
    <location>
        <begin position="228"/>
        <end position="246"/>
    </location>
</feature>
<keyword evidence="4" id="KW-1185">Reference proteome</keyword>
<name>A0A022PXU1_ERYGU</name>
<dbReference type="EMBL" id="KI632289">
    <property type="protein sequence ID" value="EYU19653.1"/>
    <property type="molecule type" value="Genomic_DNA"/>
</dbReference>
<evidence type="ECO:0000313" key="4">
    <source>
        <dbReference type="Proteomes" id="UP000030748"/>
    </source>
</evidence>
<keyword evidence="2" id="KW-1133">Transmembrane helix</keyword>
<feature type="transmembrane region" description="Helical" evidence="2">
    <location>
        <begin position="377"/>
        <end position="397"/>
    </location>
</feature>
<dbReference type="PANTHER" id="PTHR33868">
    <property type="entry name" value="EXPRESSED PROTEIN"/>
    <property type="match status" value="1"/>
</dbReference>
<protein>
    <submittedName>
        <fullName evidence="3">Uncharacterized protein</fullName>
    </submittedName>
</protein>
<dbReference type="PhylomeDB" id="A0A022PXU1"/>
<organism evidence="3 4">
    <name type="scientific">Erythranthe guttata</name>
    <name type="common">Yellow monkey flower</name>
    <name type="synonym">Mimulus guttatus</name>
    <dbReference type="NCBI Taxonomy" id="4155"/>
    <lineage>
        <taxon>Eukaryota</taxon>
        <taxon>Viridiplantae</taxon>
        <taxon>Streptophyta</taxon>
        <taxon>Embryophyta</taxon>
        <taxon>Tracheophyta</taxon>
        <taxon>Spermatophyta</taxon>
        <taxon>Magnoliopsida</taxon>
        <taxon>eudicotyledons</taxon>
        <taxon>Gunneridae</taxon>
        <taxon>Pentapetalae</taxon>
        <taxon>asterids</taxon>
        <taxon>lamiids</taxon>
        <taxon>Lamiales</taxon>
        <taxon>Phrymaceae</taxon>
        <taxon>Erythranthe</taxon>
    </lineage>
</organism>
<dbReference type="AlphaFoldDB" id="A0A022PXU1"/>